<keyword evidence="4" id="KW-0472">Membrane</keyword>
<gene>
    <name evidence="5" type="ORF">CFOL_v3_12748</name>
</gene>
<dbReference type="PANTHER" id="PTHR30249">
    <property type="entry name" value="PUTATIVE SEROTONIN TRANSPORTER"/>
    <property type="match status" value="1"/>
</dbReference>
<dbReference type="Proteomes" id="UP000187406">
    <property type="component" value="Unassembled WGS sequence"/>
</dbReference>
<keyword evidence="3" id="KW-1133">Transmembrane helix</keyword>
<dbReference type="STRING" id="3775.A0A1Q3BMH8"/>
<dbReference type="PANTHER" id="PTHR30249:SF0">
    <property type="entry name" value="PLASTIDAL GLYCOLATE_GLYCERATE TRANSLOCATOR 1, CHLOROPLASTIC"/>
    <property type="match status" value="1"/>
</dbReference>
<organism evidence="5 6">
    <name type="scientific">Cephalotus follicularis</name>
    <name type="common">Albany pitcher plant</name>
    <dbReference type="NCBI Taxonomy" id="3775"/>
    <lineage>
        <taxon>Eukaryota</taxon>
        <taxon>Viridiplantae</taxon>
        <taxon>Streptophyta</taxon>
        <taxon>Embryophyta</taxon>
        <taxon>Tracheophyta</taxon>
        <taxon>Spermatophyta</taxon>
        <taxon>Magnoliopsida</taxon>
        <taxon>eudicotyledons</taxon>
        <taxon>Gunneridae</taxon>
        <taxon>Pentapetalae</taxon>
        <taxon>rosids</taxon>
        <taxon>fabids</taxon>
        <taxon>Oxalidales</taxon>
        <taxon>Cephalotaceae</taxon>
        <taxon>Cephalotus</taxon>
    </lineage>
</organism>
<evidence type="ECO:0000256" key="4">
    <source>
        <dbReference type="ARBA" id="ARBA00023136"/>
    </source>
</evidence>
<dbReference type="EMBL" id="BDDD01000705">
    <property type="protein sequence ID" value="GAV69247.1"/>
    <property type="molecule type" value="Genomic_DNA"/>
</dbReference>
<protein>
    <submittedName>
        <fullName evidence="5">Uncharacterized protein</fullName>
    </submittedName>
</protein>
<evidence type="ECO:0000256" key="1">
    <source>
        <dbReference type="ARBA" id="ARBA00004141"/>
    </source>
</evidence>
<dbReference type="InParanoid" id="A0A1Q3BMH8"/>
<comment type="caution">
    <text evidence="5">The sequence shown here is derived from an EMBL/GenBank/DDBJ whole genome shotgun (WGS) entry which is preliminary data.</text>
</comment>
<keyword evidence="2" id="KW-0812">Transmembrane</keyword>
<dbReference type="AlphaFoldDB" id="A0A1Q3BMH8"/>
<sequence>LQKTWAPTRVYGPGSRFLQMDSQDYSSYQRVSPKLFMCEDNGKTSTITQTPAASGVKICFIISANSSLTAAVVVVTGLIGSNFVQTMLDKLQFRDPIA</sequence>
<keyword evidence="6" id="KW-1185">Reference proteome</keyword>
<proteinExistence type="predicted"/>
<evidence type="ECO:0000256" key="2">
    <source>
        <dbReference type="ARBA" id="ARBA00022692"/>
    </source>
</evidence>
<feature type="non-terminal residue" evidence="5">
    <location>
        <position position="1"/>
    </location>
</feature>
<name>A0A1Q3BMH8_CEPFO</name>
<evidence type="ECO:0000313" key="6">
    <source>
        <dbReference type="Proteomes" id="UP000187406"/>
    </source>
</evidence>
<dbReference type="GO" id="GO:0016020">
    <property type="term" value="C:membrane"/>
    <property type="evidence" value="ECO:0007669"/>
    <property type="project" value="UniProtKB-SubCell"/>
</dbReference>
<reference evidence="6" key="1">
    <citation type="submission" date="2016-04" db="EMBL/GenBank/DDBJ databases">
        <title>Cephalotus genome sequencing.</title>
        <authorList>
            <person name="Fukushima K."/>
            <person name="Hasebe M."/>
            <person name="Fang X."/>
        </authorList>
    </citation>
    <scope>NUCLEOTIDE SEQUENCE [LARGE SCALE GENOMIC DNA]</scope>
    <source>
        <strain evidence="6">cv. St1</strain>
    </source>
</reference>
<evidence type="ECO:0000313" key="5">
    <source>
        <dbReference type="EMBL" id="GAV69247.1"/>
    </source>
</evidence>
<comment type="subcellular location">
    <subcellularLocation>
        <location evidence="1">Membrane</location>
        <topology evidence="1">Multi-pass membrane protein</topology>
    </subcellularLocation>
</comment>
<dbReference type="InterPro" id="IPR007300">
    <property type="entry name" value="CidB/LrgB"/>
</dbReference>
<evidence type="ECO:0000256" key="3">
    <source>
        <dbReference type="ARBA" id="ARBA00022989"/>
    </source>
</evidence>
<accession>A0A1Q3BMH8</accession>